<accession>A0A4Z2GEX7</accession>
<proteinExistence type="predicted"/>
<dbReference type="AlphaFoldDB" id="A0A4Z2GEX7"/>
<evidence type="ECO:0000313" key="2">
    <source>
        <dbReference type="Proteomes" id="UP000314294"/>
    </source>
</evidence>
<organism evidence="1 2">
    <name type="scientific">Liparis tanakae</name>
    <name type="common">Tanaka's snailfish</name>
    <dbReference type="NCBI Taxonomy" id="230148"/>
    <lineage>
        <taxon>Eukaryota</taxon>
        <taxon>Metazoa</taxon>
        <taxon>Chordata</taxon>
        <taxon>Craniata</taxon>
        <taxon>Vertebrata</taxon>
        <taxon>Euteleostomi</taxon>
        <taxon>Actinopterygii</taxon>
        <taxon>Neopterygii</taxon>
        <taxon>Teleostei</taxon>
        <taxon>Neoteleostei</taxon>
        <taxon>Acanthomorphata</taxon>
        <taxon>Eupercaria</taxon>
        <taxon>Perciformes</taxon>
        <taxon>Cottioidei</taxon>
        <taxon>Cottales</taxon>
        <taxon>Liparidae</taxon>
        <taxon>Liparis</taxon>
    </lineage>
</organism>
<protein>
    <submittedName>
        <fullName evidence="1">Uncharacterized protein</fullName>
    </submittedName>
</protein>
<name>A0A4Z2GEX7_9TELE</name>
<reference evidence="1 2" key="1">
    <citation type="submission" date="2019-03" db="EMBL/GenBank/DDBJ databases">
        <title>First draft genome of Liparis tanakae, snailfish: a comprehensive survey of snailfish specific genes.</title>
        <authorList>
            <person name="Kim W."/>
            <person name="Song I."/>
            <person name="Jeong J.-H."/>
            <person name="Kim D."/>
            <person name="Kim S."/>
            <person name="Ryu S."/>
            <person name="Song J.Y."/>
            <person name="Lee S.K."/>
        </authorList>
    </citation>
    <scope>NUCLEOTIDE SEQUENCE [LARGE SCALE GENOMIC DNA]</scope>
    <source>
        <tissue evidence="1">Muscle</tissue>
    </source>
</reference>
<dbReference type="Proteomes" id="UP000314294">
    <property type="component" value="Unassembled WGS sequence"/>
</dbReference>
<evidence type="ECO:0000313" key="1">
    <source>
        <dbReference type="EMBL" id="TNN51264.1"/>
    </source>
</evidence>
<sequence length="77" mass="8683">MGGKGGREGGREGGRAEIVLMNGMISVGEQSPFVALSVLFLFSHWDYLTLFISNLNWLFHKLPQHWRRLCGNLYVSS</sequence>
<gene>
    <name evidence="1" type="ORF">EYF80_038525</name>
</gene>
<keyword evidence="2" id="KW-1185">Reference proteome</keyword>
<comment type="caution">
    <text evidence="1">The sequence shown here is derived from an EMBL/GenBank/DDBJ whole genome shotgun (WGS) entry which is preliminary data.</text>
</comment>
<dbReference type="EMBL" id="SRLO01000588">
    <property type="protein sequence ID" value="TNN51264.1"/>
    <property type="molecule type" value="Genomic_DNA"/>
</dbReference>